<dbReference type="Proteomes" id="UP000722485">
    <property type="component" value="Unassembled WGS sequence"/>
</dbReference>
<feature type="region of interest" description="Disordered" evidence="1">
    <location>
        <begin position="73"/>
        <end position="112"/>
    </location>
</feature>
<name>A0A9P5H1Q3_9HYPO</name>
<keyword evidence="2" id="KW-1133">Transmembrane helix</keyword>
<evidence type="ECO:0000313" key="4">
    <source>
        <dbReference type="Proteomes" id="UP000722485"/>
    </source>
</evidence>
<comment type="caution">
    <text evidence="3">The sequence shown here is derived from an EMBL/GenBank/DDBJ whole genome shotgun (WGS) entry which is preliminary data.</text>
</comment>
<dbReference type="EMBL" id="JAANBB010000223">
    <property type="protein sequence ID" value="KAF7546169.1"/>
    <property type="molecule type" value="Genomic_DNA"/>
</dbReference>
<gene>
    <name evidence="3" type="ORF">G7Z17_g8632</name>
</gene>
<feature type="compositionally biased region" description="Basic residues" evidence="1">
    <location>
        <begin position="83"/>
        <end position="100"/>
    </location>
</feature>
<sequence>MKRTKIVTGGTGHVNEASAWFSAILSMDAATFVGLGAIIIQAIAILSFITRQPILGLLPIHHETVPRPRRALRRPLPDSEHHSHPKRPHPHHHHHHKGHEHKGYEHKEHEHKKHKHVEDSVLTDHVVCEKLNHFADKAENIAHFVKRLECGYDDPCWKKVKDALYELEFELDVFDTTIDKSNLDKSFTFTQESKIACCYRTYADSLTRLLRLIKAKSEYLEGEDDKYVLTAINSLRAADSTFIYELGRRMHCEEELKSVMHRQGAVDGTTKGSIQEAFSKFIFTPHITGEHFKNKGHHH</sequence>
<keyword evidence="2" id="KW-0812">Transmembrane</keyword>
<accession>A0A9P5H1Q3</accession>
<keyword evidence="4" id="KW-1185">Reference proteome</keyword>
<protein>
    <submittedName>
        <fullName evidence="3">Uncharacterized protein</fullName>
    </submittedName>
</protein>
<reference evidence="3" key="1">
    <citation type="submission" date="2020-03" db="EMBL/GenBank/DDBJ databases">
        <title>Draft Genome Sequence of Cylindrodendrum hubeiense.</title>
        <authorList>
            <person name="Buettner E."/>
            <person name="Kellner H."/>
        </authorList>
    </citation>
    <scope>NUCLEOTIDE SEQUENCE</scope>
    <source>
        <strain evidence="3">IHI 201604</strain>
    </source>
</reference>
<feature type="transmembrane region" description="Helical" evidence="2">
    <location>
        <begin position="20"/>
        <end position="49"/>
    </location>
</feature>
<dbReference type="OrthoDB" id="5150382at2759"/>
<proteinExistence type="predicted"/>
<dbReference type="AlphaFoldDB" id="A0A9P5H1Q3"/>
<keyword evidence="2" id="KW-0472">Membrane</keyword>
<organism evidence="3 4">
    <name type="scientific">Cylindrodendrum hubeiense</name>
    <dbReference type="NCBI Taxonomy" id="595255"/>
    <lineage>
        <taxon>Eukaryota</taxon>
        <taxon>Fungi</taxon>
        <taxon>Dikarya</taxon>
        <taxon>Ascomycota</taxon>
        <taxon>Pezizomycotina</taxon>
        <taxon>Sordariomycetes</taxon>
        <taxon>Hypocreomycetidae</taxon>
        <taxon>Hypocreales</taxon>
        <taxon>Nectriaceae</taxon>
        <taxon>Cylindrodendrum</taxon>
    </lineage>
</organism>
<evidence type="ECO:0000313" key="3">
    <source>
        <dbReference type="EMBL" id="KAF7546169.1"/>
    </source>
</evidence>
<evidence type="ECO:0000256" key="2">
    <source>
        <dbReference type="SAM" id="Phobius"/>
    </source>
</evidence>
<evidence type="ECO:0000256" key="1">
    <source>
        <dbReference type="SAM" id="MobiDB-lite"/>
    </source>
</evidence>